<keyword evidence="1 4" id="KW-0732">Signal</keyword>
<gene>
    <name evidence="6" type="ORF">GCM10023329_30340</name>
</gene>
<dbReference type="Pfam" id="PF13385">
    <property type="entry name" value="Laminin_G_3"/>
    <property type="match status" value="2"/>
</dbReference>
<organism evidence="6 7">
    <name type="scientific">Streptomyces sanyensis</name>
    <dbReference type="NCBI Taxonomy" id="568869"/>
    <lineage>
        <taxon>Bacteria</taxon>
        <taxon>Bacillati</taxon>
        <taxon>Actinomycetota</taxon>
        <taxon>Actinomycetes</taxon>
        <taxon>Kitasatosporales</taxon>
        <taxon>Streptomycetaceae</taxon>
        <taxon>Streptomyces</taxon>
    </lineage>
</organism>
<evidence type="ECO:0000256" key="3">
    <source>
        <dbReference type="SAM" id="MobiDB-lite"/>
    </source>
</evidence>
<dbReference type="EMBL" id="BAABJV010000006">
    <property type="protein sequence ID" value="GAA4779147.1"/>
    <property type="molecule type" value="Genomic_DNA"/>
</dbReference>
<sequence length="1223" mass="128857">MGIHRRRAASSRTAAGLAAALGLLATGLTWPAAQPSETTVTSGTAARAAGATAGTDGADGAFGEQTASAAAEKNGRRVEVTGLRQERREVFANPDGSFTAIEYTEPVRTLRGGDWVDVDDTLAQREDGNWSPKAATVELEFSGGGEGAFARMRKAGREFALTWPGGALPAPHVEANTATYRDVLPGVDLVAKAEVDGLGHLLVVKTAEAARNPELARIELGVRTEGLKVEETESGALRAVDATVGGTVFEAGQPAMWDSAAVAEQRADSPGGPAPQLAAARPVSVRTTASARAATEPQANPEVPAGAAELDGPGGGGATAAVDLEVADEKLTLVPDTKLLNSEETVYPVVIDPVSKTTHRSAWTAVMSGMPSTKEWKYSGSAGVGKCPLNYNPTSCKNVGVRRTLYTVPTSFYKGKQIIKATFSARVEHVYWADAKAEPIQLYRIGGKNHTITSSSNWSNTKDDWDDLLMTVDRKISPTSCSSSANLHFEGGELTSELKTAAGGGWSSLSLGLKAGDESSYAGWKRICGNTYLSVDYNNPPKQVDSRLMSSSPGGTCVWGADRPYVEEPPELRAEARDPDHSSSGTDKVKMQFQVDWTDSAGKAQSYTYDTSYKAPNAGTVFRHRVKSSIPENTVVYWSARAYDGDAWGEWSHAGSPQRCEFVYDASRPGAPLVSSAQYPDDEIWHHGVGTAGTFTFSPDTEDGTPDDDLVEYRYAFDGDAVKTIAADKAGGSASVPWTPQSAGRHWVTVEAFDKAGHSSTRAQHEFLVTDGLPAAGQWNLADEEGVADAHDESGRNPAAAGGGVSFGVPGPGGGADFAARLDGSRNAYLDVGRSVVDSDASFSVSAWARPASLDRDMAVVSQDGTGEPGFVLGYDAAAGSWAFSVPVSDVNTLGHWKVSAGVTPVKDQWVLLTGVYDAHAAGGPELRIYVNGQAKGSVGRHSHWTSYGPLQIGRTLGKSGYRDHFHGDLAEVRAFDRVLPPAQVAELMTVAPQRRGYWMLDEAPDGSAANTQQGGEPLTLAGGASVYQPDPLFGWPTALVGEGHLELDGSTGHAATESAPVRGDSSFTVAVRALPTTLDPERSQTVISLPGAHADRFAVRYQATTGQWELVVAEEDTSGTATVKVTDDVHPATNEGSGQHLAVVYDAFANELRLYVEGQLADSAITSDDTLWKATGGLQVGRSALGGGEYFAGALDEVRVYAGAADPLAVRHMAQITARPDI</sequence>
<feature type="domain" description="LamG-like jellyroll fold" evidence="5">
    <location>
        <begin position="841"/>
        <end position="983"/>
    </location>
</feature>
<evidence type="ECO:0000313" key="7">
    <source>
        <dbReference type="Proteomes" id="UP001501147"/>
    </source>
</evidence>
<proteinExistence type="predicted"/>
<feature type="chain" id="PRO_5047319859" description="LamG-like jellyroll fold domain-containing protein" evidence="4">
    <location>
        <begin position="33"/>
        <end position="1223"/>
    </location>
</feature>
<dbReference type="RefSeq" id="WP_345613965.1">
    <property type="nucleotide sequence ID" value="NZ_BAABJV010000006.1"/>
</dbReference>
<dbReference type="InterPro" id="IPR042837">
    <property type="entry name" value="PTX3"/>
</dbReference>
<feature type="region of interest" description="Disordered" evidence="3">
    <location>
        <begin position="34"/>
        <end position="60"/>
    </location>
</feature>
<reference evidence="7" key="1">
    <citation type="journal article" date="2019" name="Int. J. Syst. Evol. Microbiol.">
        <title>The Global Catalogue of Microorganisms (GCM) 10K type strain sequencing project: providing services to taxonomists for standard genome sequencing and annotation.</title>
        <authorList>
            <consortium name="The Broad Institute Genomics Platform"/>
            <consortium name="The Broad Institute Genome Sequencing Center for Infectious Disease"/>
            <person name="Wu L."/>
            <person name="Ma J."/>
        </authorList>
    </citation>
    <scope>NUCLEOTIDE SEQUENCE [LARGE SCALE GENOMIC DNA]</scope>
    <source>
        <strain evidence="7">JCM 18324</strain>
    </source>
</reference>
<feature type="signal peptide" evidence="4">
    <location>
        <begin position="1"/>
        <end position="32"/>
    </location>
</feature>
<dbReference type="InterPro" id="IPR006558">
    <property type="entry name" value="LamG-like"/>
</dbReference>
<feature type="compositionally biased region" description="Low complexity" evidence="3">
    <location>
        <begin position="283"/>
        <end position="295"/>
    </location>
</feature>
<dbReference type="PANTHER" id="PTHR46943:SF1">
    <property type="entry name" value="PENTRAXIN-RELATED PROTEIN PTX3"/>
    <property type="match status" value="1"/>
</dbReference>
<dbReference type="PANTHER" id="PTHR46943">
    <property type="entry name" value="PENTRAXIN-RELATED PROTEIN PTX3"/>
    <property type="match status" value="1"/>
</dbReference>
<evidence type="ECO:0000256" key="2">
    <source>
        <dbReference type="ARBA" id="ARBA00023157"/>
    </source>
</evidence>
<evidence type="ECO:0000256" key="1">
    <source>
        <dbReference type="ARBA" id="ARBA00022729"/>
    </source>
</evidence>
<keyword evidence="2" id="KW-1015">Disulfide bond</keyword>
<comment type="caution">
    <text evidence="6">The sequence shown here is derived from an EMBL/GenBank/DDBJ whole genome shotgun (WGS) entry which is preliminary data.</text>
</comment>
<evidence type="ECO:0000259" key="5">
    <source>
        <dbReference type="SMART" id="SM00560"/>
    </source>
</evidence>
<feature type="compositionally biased region" description="Low complexity" evidence="3">
    <location>
        <begin position="38"/>
        <end position="60"/>
    </location>
</feature>
<accession>A0ABP9ACQ4</accession>
<name>A0ABP9ACQ4_9ACTN</name>
<keyword evidence="7" id="KW-1185">Reference proteome</keyword>
<dbReference type="Gene3D" id="2.60.120.200">
    <property type="match status" value="2"/>
</dbReference>
<protein>
    <recommendedName>
        <fullName evidence="5">LamG-like jellyroll fold domain-containing protein</fullName>
    </recommendedName>
</protein>
<dbReference type="SUPFAM" id="SSF49899">
    <property type="entry name" value="Concanavalin A-like lectins/glucanases"/>
    <property type="match status" value="2"/>
</dbReference>
<dbReference type="SMART" id="SM00560">
    <property type="entry name" value="LamGL"/>
    <property type="match status" value="2"/>
</dbReference>
<dbReference type="InterPro" id="IPR013320">
    <property type="entry name" value="ConA-like_dom_sf"/>
</dbReference>
<feature type="domain" description="LamG-like jellyroll fold" evidence="5">
    <location>
        <begin position="1066"/>
        <end position="1207"/>
    </location>
</feature>
<dbReference type="Proteomes" id="UP001501147">
    <property type="component" value="Unassembled WGS sequence"/>
</dbReference>
<feature type="region of interest" description="Disordered" evidence="3">
    <location>
        <begin position="265"/>
        <end position="304"/>
    </location>
</feature>
<evidence type="ECO:0000313" key="6">
    <source>
        <dbReference type="EMBL" id="GAA4779147.1"/>
    </source>
</evidence>
<evidence type="ECO:0000256" key="4">
    <source>
        <dbReference type="SAM" id="SignalP"/>
    </source>
</evidence>